<reference evidence="2" key="1">
    <citation type="submission" date="2021-01" db="EMBL/GenBank/DDBJ databases">
        <authorList>
            <person name="Corre E."/>
            <person name="Pelletier E."/>
            <person name="Niang G."/>
            <person name="Scheremetjew M."/>
            <person name="Finn R."/>
            <person name="Kale V."/>
            <person name="Holt S."/>
            <person name="Cochrane G."/>
            <person name="Meng A."/>
            <person name="Brown T."/>
            <person name="Cohen L."/>
        </authorList>
    </citation>
    <scope>NUCLEOTIDE SEQUENCE</scope>
    <source>
        <strain evidence="2">CCMP2084</strain>
    </source>
</reference>
<dbReference type="AlphaFoldDB" id="A0A7S2U6F3"/>
<evidence type="ECO:0000313" key="2">
    <source>
        <dbReference type="EMBL" id="CAD9808422.1"/>
    </source>
</evidence>
<organism evidence="2">
    <name type="scientific">Attheya septentrionalis</name>
    <dbReference type="NCBI Taxonomy" id="420275"/>
    <lineage>
        <taxon>Eukaryota</taxon>
        <taxon>Sar</taxon>
        <taxon>Stramenopiles</taxon>
        <taxon>Ochrophyta</taxon>
        <taxon>Bacillariophyta</taxon>
        <taxon>Coscinodiscophyceae</taxon>
        <taxon>Chaetocerotophycidae</taxon>
        <taxon>Chaetocerotales</taxon>
        <taxon>Attheyaceae</taxon>
        <taxon>Attheya</taxon>
    </lineage>
</organism>
<accession>A0A7S2U6F3</accession>
<dbReference type="EMBL" id="HBHQ01000390">
    <property type="protein sequence ID" value="CAD9808422.1"/>
    <property type="molecule type" value="Transcribed_RNA"/>
</dbReference>
<protein>
    <submittedName>
        <fullName evidence="2">Uncharacterized protein</fullName>
    </submittedName>
</protein>
<feature type="compositionally biased region" description="Polar residues" evidence="1">
    <location>
        <begin position="201"/>
        <end position="213"/>
    </location>
</feature>
<feature type="region of interest" description="Disordered" evidence="1">
    <location>
        <begin position="191"/>
        <end position="213"/>
    </location>
</feature>
<sequence>MQPGLIMSHLRPRIEMRVVVWAILWVGMFSWTCESYRTGEAVGLLIRNSRGTVQESLRNQLPLFGLSSATVMEIDESNVDLLRRLSLSFEADGRRSLPWVDVLPGRNKQLETLTVTFVYSSPGGSNGEIHDVSAQTKYKEKGDDDLEFVINYVWIEQADIDINGGVVIMSLATLLVSCLILFQTCTEDSEDEDTVAPTQPYGGSSTSAVPKWD</sequence>
<gene>
    <name evidence="2" type="ORF">ASEP1449_LOCUS244</name>
</gene>
<name>A0A7S2U6F3_9STRA</name>
<evidence type="ECO:0000256" key="1">
    <source>
        <dbReference type="SAM" id="MobiDB-lite"/>
    </source>
</evidence>
<proteinExistence type="predicted"/>